<dbReference type="EMBL" id="JANPWB010000009">
    <property type="protein sequence ID" value="KAJ1152709.1"/>
    <property type="molecule type" value="Genomic_DNA"/>
</dbReference>
<protein>
    <submittedName>
        <fullName evidence="1">Uncharacterized protein</fullName>
    </submittedName>
</protein>
<organism evidence="1 2">
    <name type="scientific">Pleurodeles waltl</name>
    <name type="common">Iberian ribbed newt</name>
    <dbReference type="NCBI Taxonomy" id="8319"/>
    <lineage>
        <taxon>Eukaryota</taxon>
        <taxon>Metazoa</taxon>
        <taxon>Chordata</taxon>
        <taxon>Craniata</taxon>
        <taxon>Vertebrata</taxon>
        <taxon>Euteleostomi</taxon>
        <taxon>Amphibia</taxon>
        <taxon>Batrachia</taxon>
        <taxon>Caudata</taxon>
        <taxon>Salamandroidea</taxon>
        <taxon>Salamandridae</taxon>
        <taxon>Pleurodelinae</taxon>
        <taxon>Pleurodeles</taxon>
    </lineage>
</organism>
<dbReference type="Proteomes" id="UP001066276">
    <property type="component" value="Chromosome 5"/>
</dbReference>
<accession>A0AAV7RKA0</accession>
<comment type="caution">
    <text evidence="1">The sequence shown here is derived from an EMBL/GenBank/DDBJ whole genome shotgun (WGS) entry which is preliminary data.</text>
</comment>
<sequence length="93" mass="10997">MGQIPLRLQDLEERVSDLKYRSSVWDTELGKILKMLSESQTKMEEIENYVRRSHLRFEGIPEEAGNHQAILQFMEDLIKTYILDNPLADWTIM</sequence>
<name>A0AAV7RKA0_PLEWA</name>
<evidence type="ECO:0000313" key="1">
    <source>
        <dbReference type="EMBL" id="KAJ1152709.1"/>
    </source>
</evidence>
<gene>
    <name evidence="1" type="ORF">NDU88_005484</name>
</gene>
<keyword evidence="2" id="KW-1185">Reference proteome</keyword>
<reference evidence="1" key="1">
    <citation type="journal article" date="2022" name="bioRxiv">
        <title>Sequencing and chromosome-scale assembly of the giantPleurodeles waltlgenome.</title>
        <authorList>
            <person name="Brown T."/>
            <person name="Elewa A."/>
            <person name="Iarovenko S."/>
            <person name="Subramanian E."/>
            <person name="Araus A.J."/>
            <person name="Petzold A."/>
            <person name="Susuki M."/>
            <person name="Suzuki K.-i.T."/>
            <person name="Hayashi T."/>
            <person name="Toyoda A."/>
            <person name="Oliveira C."/>
            <person name="Osipova E."/>
            <person name="Leigh N.D."/>
            <person name="Simon A."/>
            <person name="Yun M.H."/>
        </authorList>
    </citation>
    <scope>NUCLEOTIDE SEQUENCE</scope>
    <source>
        <strain evidence="1">20211129_DDA</strain>
        <tissue evidence="1">Liver</tissue>
    </source>
</reference>
<dbReference type="AlphaFoldDB" id="A0AAV7RKA0"/>
<evidence type="ECO:0000313" key="2">
    <source>
        <dbReference type="Proteomes" id="UP001066276"/>
    </source>
</evidence>
<proteinExistence type="predicted"/>